<dbReference type="InterPro" id="IPR040265">
    <property type="entry name" value="CHUP1/IPGA1-like"/>
</dbReference>
<feature type="coiled-coil region" evidence="2">
    <location>
        <begin position="73"/>
        <end position="183"/>
    </location>
</feature>
<dbReference type="GO" id="GO:0055028">
    <property type="term" value="C:cortical microtubule"/>
    <property type="evidence" value="ECO:0007669"/>
    <property type="project" value="TreeGrafter"/>
</dbReference>
<protein>
    <submittedName>
        <fullName evidence="4">Uncharacterized protein</fullName>
    </submittedName>
</protein>
<name>A0A427AA57_ENSVE</name>
<evidence type="ECO:0000256" key="3">
    <source>
        <dbReference type="SAM" id="MobiDB-lite"/>
    </source>
</evidence>
<evidence type="ECO:0000256" key="2">
    <source>
        <dbReference type="SAM" id="Coils"/>
    </source>
</evidence>
<reference evidence="4 5" key="1">
    <citation type="journal article" date="2014" name="Agronomy (Basel)">
        <title>A Draft Genome Sequence for Ensete ventricosum, the Drought-Tolerant Tree Against Hunger.</title>
        <authorList>
            <person name="Harrison J."/>
            <person name="Moore K.A."/>
            <person name="Paszkiewicz K."/>
            <person name="Jones T."/>
            <person name="Grant M."/>
            <person name="Ambacheew D."/>
            <person name="Muzemil S."/>
            <person name="Studholme D.J."/>
        </authorList>
    </citation>
    <scope>NUCLEOTIDE SEQUENCE [LARGE SCALE GENOMIC DNA]</scope>
</reference>
<feature type="compositionally biased region" description="Low complexity" evidence="3">
    <location>
        <begin position="26"/>
        <end position="42"/>
    </location>
</feature>
<dbReference type="Proteomes" id="UP000287651">
    <property type="component" value="Unassembled WGS sequence"/>
</dbReference>
<dbReference type="EMBL" id="AMZH03003191">
    <property type="protein sequence ID" value="RRT73104.1"/>
    <property type="molecule type" value="Genomic_DNA"/>
</dbReference>
<feature type="compositionally biased region" description="Pro residues" evidence="3">
    <location>
        <begin position="327"/>
        <end position="338"/>
    </location>
</feature>
<comment type="caution">
    <text evidence="4">The sequence shown here is derived from an EMBL/GenBank/DDBJ whole genome shotgun (WGS) entry which is preliminary data.</text>
</comment>
<feature type="compositionally biased region" description="Basic and acidic residues" evidence="3">
    <location>
        <begin position="234"/>
        <end position="267"/>
    </location>
</feature>
<dbReference type="AlphaFoldDB" id="A0A427AA57"/>
<evidence type="ECO:0000256" key="1">
    <source>
        <dbReference type="ARBA" id="ARBA00023054"/>
    </source>
</evidence>
<feature type="compositionally biased region" description="Pro residues" evidence="3">
    <location>
        <begin position="271"/>
        <end position="280"/>
    </location>
</feature>
<feature type="region of interest" description="Disordered" evidence="3">
    <location>
        <begin position="224"/>
        <end position="347"/>
    </location>
</feature>
<feature type="compositionally biased region" description="Low complexity" evidence="3">
    <location>
        <begin position="281"/>
        <end position="300"/>
    </location>
</feature>
<accession>A0A427AA57</accession>
<dbReference type="GO" id="GO:0072699">
    <property type="term" value="P:protein localization to cortical microtubule cytoskeleton"/>
    <property type="evidence" value="ECO:0007669"/>
    <property type="project" value="TreeGrafter"/>
</dbReference>
<evidence type="ECO:0000313" key="5">
    <source>
        <dbReference type="Proteomes" id="UP000287651"/>
    </source>
</evidence>
<sequence>MVAGKVKAAMGFQRSPAAPKADAPHRSSSSPASHHQAPPRSSSNDKAAAAFARSFGVYFPRASAQVRPRSPNVAELLRLVEELQEKESLLRVQLLEQKLLKETVAIVPFLEKEIAAKSDELARAGDRIERLEAENRALQDEVEGLSSKIRVGEEEGQRSERRIRELEAELDELRKALSEQGNGDSTQFCAGPEKVDECSSVRRFRGLIDASARSNLLKSLLKHPKSADIGPDQEFQKPECRFPKSEVGKAEGEHQQSRHGEKEEFLEPRAPTVPKPPPMPSALFSSSSSSSETASPVATSKGPKLSCLPPIPPPAPLAVPAAASGARPPPPPPPPPPRGSRSAAGRVRRVPEVVEFYHSLMRRETKRESCGGVQDAPPAAAANPRDMIGEIETRSAHLLAVSLLLSLQVRRRTCTPKLPRSCDLLRLTHLPPPISLPSICIIRTDVERQGDFIRFLIKEVEQAAFAGIEDVVAFVKWLDEELSILSGAEALRVAGAQGGRHARGGLRLLRSQEVGIGGVVVPRRPSPALRFRSQEDAVAAGQVFVIFSPVFNCGWYLMVSLWADDTDWSIGYTSCRACERVR</sequence>
<gene>
    <name evidence="4" type="ORF">B296_00016555</name>
</gene>
<keyword evidence="1 2" id="KW-0175">Coiled coil</keyword>
<dbReference type="PANTHER" id="PTHR31342">
    <property type="entry name" value="PROTEIN CHUP1, CHLOROPLASTIC"/>
    <property type="match status" value="1"/>
</dbReference>
<feature type="region of interest" description="Disordered" evidence="3">
    <location>
        <begin position="1"/>
        <end position="47"/>
    </location>
</feature>
<proteinExistence type="predicted"/>
<evidence type="ECO:0000313" key="4">
    <source>
        <dbReference type="EMBL" id="RRT73104.1"/>
    </source>
</evidence>
<dbReference type="PANTHER" id="PTHR31342:SF18">
    <property type="entry name" value="OS01G0651932 PROTEIN"/>
    <property type="match status" value="1"/>
</dbReference>
<organism evidence="4 5">
    <name type="scientific">Ensete ventricosum</name>
    <name type="common">Abyssinian banana</name>
    <name type="synonym">Musa ensete</name>
    <dbReference type="NCBI Taxonomy" id="4639"/>
    <lineage>
        <taxon>Eukaryota</taxon>
        <taxon>Viridiplantae</taxon>
        <taxon>Streptophyta</taxon>
        <taxon>Embryophyta</taxon>
        <taxon>Tracheophyta</taxon>
        <taxon>Spermatophyta</taxon>
        <taxon>Magnoliopsida</taxon>
        <taxon>Liliopsida</taxon>
        <taxon>Zingiberales</taxon>
        <taxon>Musaceae</taxon>
        <taxon>Ensete</taxon>
    </lineage>
</organism>